<gene>
    <name evidence="1" type="ORF">PB1_16449</name>
</gene>
<dbReference type="RefSeq" id="WP_004438654.1">
    <property type="nucleotide sequence ID" value="NZ_AFEU01000003.1"/>
</dbReference>
<accession>I3DY44</accession>
<name>I3DY44_BACMT</name>
<comment type="caution">
    <text evidence="1">The sequence shown here is derived from an EMBL/GenBank/DDBJ whole genome shotgun (WGS) entry which is preliminary data.</text>
</comment>
<organism evidence="1 2">
    <name type="scientific">Bacillus methanolicus PB1</name>
    <dbReference type="NCBI Taxonomy" id="997296"/>
    <lineage>
        <taxon>Bacteria</taxon>
        <taxon>Bacillati</taxon>
        <taxon>Bacillota</taxon>
        <taxon>Bacilli</taxon>
        <taxon>Bacillales</taxon>
        <taxon>Bacillaceae</taxon>
        <taxon>Bacillus</taxon>
    </lineage>
</organism>
<dbReference type="Proteomes" id="UP000010523">
    <property type="component" value="Unassembled WGS sequence"/>
</dbReference>
<dbReference type="OrthoDB" id="2234498at2"/>
<keyword evidence="2" id="KW-1185">Reference proteome</keyword>
<dbReference type="EMBL" id="AFEU01000003">
    <property type="protein sequence ID" value="EIJ79165.1"/>
    <property type="molecule type" value="Genomic_DNA"/>
</dbReference>
<protein>
    <submittedName>
        <fullName evidence="1">Uncharacterized protein</fullName>
    </submittedName>
</protein>
<dbReference type="AlphaFoldDB" id="I3DY44"/>
<reference evidence="1 2" key="1">
    <citation type="journal article" date="2012" name="Appl. Environ. Microbiol.">
        <title>Genome Sequence of Thermotolerant Bacillus methanolicus: Features and Regulation Related to Methylotrophy and Production of L-Lysine and L-Glutamate from Methanol.</title>
        <authorList>
            <person name="Heggeset T.M."/>
            <person name="Krog A."/>
            <person name="Balzer S."/>
            <person name="Wentzel A."/>
            <person name="Ellingsen T.E."/>
            <person name="Brautaset T."/>
        </authorList>
    </citation>
    <scope>NUCLEOTIDE SEQUENCE [LARGE SCALE GENOMIC DNA]</scope>
    <source>
        <strain evidence="1 2">PB1</strain>
    </source>
</reference>
<dbReference type="PATRIC" id="fig|997296.3.peg.3462"/>
<sequence length="52" mass="5873">MLRAKFLQVKIFESVSEANSWLLENPDTEIIDIKVSGGDGDYVIGIIYRKEA</sequence>
<evidence type="ECO:0000313" key="2">
    <source>
        <dbReference type="Proteomes" id="UP000010523"/>
    </source>
</evidence>
<evidence type="ECO:0000313" key="1">
    <source>
        <dbReference type="EMBL" id="EIJ79165.1"/>
    </source>
</evidence>
<proteinExistence type="predicted"/>
<dbReference type="STRING" id="997296.PB1_16449"/>